<dbReference type="GeneID" id="54555781"/>
<organism evidence="2 3">
    <name type="scientific">Westerdykella ornata</name>
    <dbReference type="NCBI Taxonomy" id="318751"/>
    <lineage>
        <taxon>Eukaryota</taxon>
        <taxon>Fungi</taxon>
        <taxon>Dikarya</taxon>
        <taxon>Ascomycota</taxon>
        <taxon>Pezizomycotina</taxon>
        <taxon>Dothideomycetes</taxon>
        <taxon>Pleosporomycetidae</taxon>
        <taxon>Pleosporales</taxon>
        <taxon>Sporormiaceae</taxon>
        <taxon>Westerdykella</taxon>
    </lineage>
</organism>
<sequence>MSDTHGQFDSVYGSNRPDSQQYNLPHRTNAPKPQLPMIDHAANGPWQHPGSAYSPRLPVAAAPTEEYAYVYPDPIEAMSPPQHPYFCLSRYAPSGHNQHNCMTTPERQATPICCSLYGTGQVDREISALNQHGENLPQDAVVMPLLGMCEPLVLVPVKEEKNAAHDQPPLKSYQCTRVPMYVIIGTWIEQSKYLLSLFKCSCPPGAPLLFLNCRFLRPLYTIVAITLNIPDTSSTASPLVSTPIHLSPPITTHPLAAPIV</sequence>
<evidence type="ECO:0000256" key="1">
    <source>
        <dbReference type="SAM" id="MobiDB-lite"/>
    </source>
</evidence>
<reference evidence="2" key="1">
    <citation type="journal article" date="2020" name="Stud. Mycol.">
        <title>101 Dothideomycetes genomes: a test case for predicting lifestyles and emergence of pathogens.</title>
        <authorList>
            <person name="Haridas S."/>
            <person name="Albert R."/>
            <person name="Binder M."/>
            <person name="Bloem J."/>
            <person name="Labutti K."/>
            <person name="Salamov A."/>
            <person name="Andreopoulos B."/>
            <person name="Baker S."/>
            <person name="Barry K."/>
            <person name="Bills G."/>
            <person name="Bluhm B."/>
            <person name="Cannon C."/>
            <person name="Castanera R."/>
            <person name="Culley D."/>
            <person name="Daum C."/>
            <person name="Ezra D."/>
            <person name="Gonzalez J."/>
            <person name="Henrissat B."/>
            <person name="Kuo A."/>
            <person name="Liang C."/>
            <person name="Lipzen A."/>
            <person name="Lutzoni F."/>
            <person name="Magnuson J."/>
            <person name="Mondo S."/>
            <person name="Nolan M."/>
            <person name="Ohm R."/>
            <person name="Pangilinan J."/>
            <person name="Park H.-J."/>
            <person name="Ramirez L."/>
            <person name="Alfaro M."/>
            <person name="Sun H."/>
            <person name="Tritt A."/>
            <person name="Yoshinaga Y."/>
            <person name="Zwiers L.-H."/>
            <person name="Turgeon B."/>
            <person name="Goodwin S."/>
            <person name="Spatafora J."/>
            <person name="Crous P."/>
            <person name="Grigoriev I."/>
        </authorList>
    </citation>
    <scope>NUCLEOTIDE SEQUENCE</scope>
    <source>
        <strain evidence="2">CBS 379.55</strain>
    </source>
</reference>
<evidence type="ECO:0000313" key="3">
    <source>
        <dbReference type="Proteomes" id="UP000800097"/>
    </source>
</evidence>
<dbReference type="RefSeq" id="XP_033656450.1">
    <property type="nucleotide sequence ID" value="XM_033802606.1"/>
</dbReference>
<keyword evidence="3" id="KW-1185">Reference proteome</keyword>
<protein>
    <submittedName>
        <fullName evidence="2">Uncharacterized protein</fullName>
    </submittedName>
</protein>
<dbReference type="Proteomes" id="UP000800097">
    <property type="component" value="Unassembled WGS sequence"/>
</dbReference>
<dbReference type="EMBL" id="ML986487">
    <property type="protein sequence ID" value="KAF2278911.1"/>
    <property type="molecule type" value="Genomic_DNA"/>
</dbReference>
<accession>A0A6A6JQK7</accession>
<evidence type="ECO:0000313" key="2">
    <source>
        <dbReference type="EMBL" id="KAF2278911.1"/>
    </source>
</evidence>
<gene>
    <name evidence="2" type="ORF">EI97DRAFT_499442</name>
</gene>
<name>A0A6A6JQK7_WESOR</name>
<proteinExistence type="predicted"/>
<feature type="region of interest" description="Disordered" evidence="1">
    <location>
        <begin position="1"/>
        <end position="34"/>
    </location>
</feature>
<dbReference type="AlphaFoldDB" id="A0A6A6JQK7"/>
<feature type="compositionally biased region" description="Polar residues" evidence="1">
    <location>
        <begin position="1"/>
        <end position="23"/>
    </location>
</feature>